<evidence type="ECO:0000256" key="4">
    <source>
        <dbReference type="PROSITE-ProRule" id="PRU00175"/>
    </source>
</evidence>
<protein>
    <recommendedName>
        <fullName evidence="7">RING-type domain-containing protein</fullName>
    </recommendedName>
</protein>
<dbReference type="EMBL" id="VLTN01000016">
    <property type="protein sequence ID" value="KAA0153335.1"/>
    <property type="molecule type" value="Genomic_DNA"/>
</dbReference>
<evidence type="ECO:0000256" key="2">
    <source>
        <dbReference type="ARBA" id="ARBA00022448"/>
    </source>
</evidence>
<dbReference type="AlphaFoldDB" id="A0A5A8CJY4"/>
<dbReference type="PROSITE" id="PS50089">
    <property type="entry name" value="ZF_RING_2"/>
    <property type="match status" value="1"/>
</dbReference>
<dbReference type="Gene3D" id="3.30.40.10">
    <property type="entry name" value="Zinc/RING finger domain, C3HC4 (zinc finger)"/>
    <property type="match status" value="1"/>
</dbReference>
<evidence type="ECO:0000256" key="5">
    <source>
        <dbReference type="PROSITE-ProRule" id="PRU00259"/>
    </source>
</evidence>
<dbReference type="InterPro" id="IPR013083">
    <property type="entry name" value="Znf_RING/FYVE/PHD"/>
</dbReference>
<evidence type="ECO:0000256" key="6">
    <source>
        <dbReference type="SAM" id="MobiDB-lite"/>
    </source>
</evidence>
<accession>A0A5A8CJY4</accession>
<dbReference type="InterPro" id="IPR000225">
    <property type="entry name" value="Armadillo"/>
</dbReference>
<dbReference type="Proteomes" id="UP000323011">
    <property type="component" value="Unassembled WGS sequence"/>
</dbReference>
<evidence type="ECO:0000313" key="8">
    <source>
        <dbReference type="EMBL" id="KAA0153335.1"/>
    </source>
</evidence>
<dbReference type="GO" id="GO:0015031">
    <property type="term" value="P:protein transport"/>
    <property type="evidence" value="ECO:0007669"/>
    <property type="project" value="UniProtKB-KW"/>
</dbReference>
<keyword evidence="4" id="KW-0862">Zinc</keyword>
<feature type="domain" description="RING-type" evidence="7">
    <location>
        <begin position="43"/>
        <end position="85"/>
    </location>
</feature>
<keyword evidence="3" id="KW-0653">Protein transport</keyword>
<keyword evidence="2" id="KW-0813">Transport</keyword>
<dbReference type="InterPro" id="IPR011989">
    <property type="entry name" value="ARM-like"/>
</dbReference>
<evidence type="ECO:0000256" key="1">
    <source>
        <dbReference type="ARBA" id="ARBA00010394"/>
    </source>
</evidence>
<dbReference type="SMART" id="SM00185">
    <property type="entry name" value="ARM"/>
    <property type="match status" value="7"/>
</dbReference>
<comment type="caution">
    <text evidence="8">The sequence shown here is derived from an EMBL/GenBank/DDBJ whole genome shotgun (WGS) entry which is preliminary data.</text>
</comment>
<dbReference type="SUPFAM" id="SSF57850">
    <property type="entry name" value="RING/U-box"/>
    <property type="match status" value="1"/>
</dbReference>
<dbReference type="PROSITE" id="PS50176">
    <property type="entry name" value="ARM_REPEAT"/>
    <property type="match status" value="1"/>
</dbReference>
<dbReference type="InterPro" id="IPR001841">
    <property type="entry name" value="Znf_RING"/>
</dbReference>
<dbReference type="GO" id="GO:0008270">
    <property type="term" value="F:zinc ion binding"/>
    <property type="evidence" value="ECO:0007669"/>
    <property type="project" value="UniProtKB-KW"/>
</dbReference>
<sequence>MASTAAPGSAGAAPAGEQEHPEGVAICGPSLSKGAFYPEDGCCPVCFNDLTDTNALQFACGHVQCAACTLQLFAQSELDSCPQCSATCSRERAKAMFLAADQAAEGMVHSLFDGQSAAAVVSALPDLTGAAAKYLSNDGGPALERADSNDHPVATAVGGATAAVMPDLLDAPPDVNFSGDTGLADALSMLDSPDAATRMNAVFHVRKALSVEESPPLQEVVESGRLPLLVSMAQGSGPVRLQFEALWAITNVASGSSEFTNAAVEAGAIEAAVAAAGSSEFNEVREQAMWCIGNIAGDCARLRDACLSQGAAEAMARGMSSESASIAMTRNGVWAASNLVRGKPKPSLSSIAPLLPCLARCLLSDDAEVLADASWGFSYISDGPNDGIEAVIECGVVHRMVGLLESGLPSLTVPVIRTLGNISSGDESQTQEVIDAGGLDAMVPLLDSPKRAIVKETCWTVSNIAAGSPSQVDSVISSGFMQAVISKIAEGSFDGDSTREAMWVVSNATAGGSPSAAQSMVGMGAAMALCRGLEMSDPRIQQVALEGLSNLAQSDALTPEDLAETGAIDAVAELQSSPNSSVAAAASAFCEQFATSDD</sequence>
<keyword evidence="4" id="KW-0863">Zinc-finger</keyword>
<keyword evidence="9" id="KW-1185">Reference proteome</keyword>
<dbReference type="Pfam" id="PF00514">
    <property type="entry name" value="Arm"/>
    <property type="match status" value="3"/>
</dbReference>
<dbReference type="SUPFAM" id="SSF48371">
    <property type="entry name" value="ARM repeat"/>
    <property type="match status" value="1"/>
</dbReference>
<feature type="compositionally biased region" description="Low complexity" evidence="6">
    <location>
        <begin position="1"/>
        <end position="16"/>
    </location>
</feature>
<name>A0A5A8CJY4_CAFRO</name>
<dbReference type="OMA" id="CVEFLDY"/>
<comment type="similarity">
    <text evidence="1">Belongs to the importin alpha family.</text>
</comment>
<evidence type="ECO:0000256" key="3">
    <source>
        <dbReference type="ARBA" id="ARBA00022927"/>
    </source>
</evidence>
<feature type="region of interest" description="Disordered" evidence="6">
    <location>
        <begin position="1"/>
        <end position="21"/>
    </location>
</feature>
<keyword evidence="4" id="KW-0479">Metal-binding</keyword>
<organism evidence="8 9">
    <name type="scientific">Cafeteria roenbergensis</name>
    <name type="common">Marine flagellate</name>
    <dbReference type="NCBI Taxonomy" id="33653"/>
    <lineage>
        <taxon>Eukaryota</taxon>
        <taxon>Sar</taxon>
        <taxon>Stramenopiles</taxon>
        <taxon>Bigyra</taxon>
        <taxon>Opalozoa</taxon>
        <taxon>Bicosoecida</taxon>
        <taxon>Cafeteriaceae</taxon>
        <taxon>Cafeteria</taxon>
    </lineage>
</organism>
<evidence type="ECO:0000259" key="7">
    <source>
        <dbReference type="PROSITE" id="PS50089"/>
    </source>
</evidence>
<feature type="repeat" description="ARM" evidence="5">
    <location>
        <begin position="437"/>
        <end position="479"/>
    </location>
</feature>
<reference evidence="8 9" key="1">
    <citation type="submission" date="2019-07" db="EMBL/GenBank/DDBJ databases">
        <title>Genomes of Cafeteria roenbergensis.</title>
        <authorList>
            <person name="Fischer M.G."/>
            <person name="Hackl T."/>
            <person name="Roman M."/>
        </authorList>
    </citation>
    <scope>NUCLEOTIDE SEQUENCE [LARGE SCALE GENOMIC DNA]</scope>
    <source>
        <strain evidence="8 9">BVI</strain>
    </source>
</reference>
<dbReference type="InterPro" id="IPR016024">
    <property type="entry name" value="ARM-type_fold"/>
</dbReference>
<proteinExistence type="inferred from homology"/>
<gene>
    <name evidence="8" type="ORF">FNF29_03148</name>
</gene>
<dbReference type="PANTHER" id="PTHR23316">
    <property type="entry name" value="IMPORTIN ALPHA"/>
    <property type="match status" value="1"/>
</dbReference>
<evidence type="ECO:0000313" key="9">
    <source>
        <dbReference type="Proteomes" id="UP000323011"/>
    </source>
</evidence>
<dbReference type="Gene3D" id="1.25.10.10">
    <property type="entry name" value="Leucine-rich Repeat Variant"/>
    <property type="match status" value="1"/>
</dbReference>